<feature type="region of interest" description="Disordered" evidence="1">
    <location>
        <begin position="292"/>
        <end position="535"/>
    </location>
</feature>
<reference evidence="4" key="3">
    <citation type="submission" date="2025-08" db="UniProtKB">
        <authorList>
            <consortium name="RefSeq"/>
        </authorList>
    </citation>
    <scope>IDENTIFICATION</scope>
    <source>
        <strain evidence="4">CBS 342.82</strain>
    </source>
</reference>
<feature type="domain" description="GAT" evidence="2">
    <location>
        <begin position="200"/>
        <end position="289"/>
    </location>
</feature>
<feature type="compositionally biased region" description="Low complexity" evidence="1">
    <location>
        <begin position="435"/>
        <end position="463"/>
    </location>
</feature>
<keyword evidence="3" id="KW-1185">Reference proteome</keyword>
<feature type="compositionally biased region" description="Polar residues" evidence="1">
    <location>
        <begin position="368"/>
        <end position="385"/>
    </location>
</feature>
<evidence type="ECO:0000313" key="3">
    <source>
        <dbReference type="Proteomes" id="UP000504637"/>
    </source>
</evidence>
<dbReference type="SUPFAM" id="SSF48464">
    <property type="entry name" value="ENTH/VHS domain"/>
    <property type="match status" value="1"/>
</dbReference>
<accession>A0A6J3LYZ0</accession>
<organism evidence="4">
    <name type="scientific">Dissoconium aciculare CBS 342.82</name>
    <dbReference type="NCBI Taxonomy" id="1314786"/>
    <lineage>
        <taxon>Eukaryota</taxon>
        <taxon>Fungi</taxon>
        <taxon>Dikarya</taxon>
        <taxon>Ascomycota</taxon>
        <taxon>Pezizomycotina</taxon>
        <taxon>Dothideomycetes</taxon>
        <taxon>Dothideomycetidae</taxon>
        <taxon>Mycosphaerellales</taxon>
        <taxon>Dissoconiaceae</taxon>
        <taxon>Dissoconium</taxon>
    </lineage>
</organism>
<feature type="compositionally biased region" description="Polar residues" evidence="1">
    <location>
        <begin position="303"/>
        <end position="325"/>
    </location>
</feature>
<feature type="region of interest" description="Disordered" evidence="1">
    <location>
        <begin position="1"/>
        <end position="30"/>
    </location>
</feature>
<evidence type="ECO:0000313" key="4">
    <source>
        <dbReference type="RefSeq" id="XP_033456888.1"/>
    </source>
</evidence>
<proteinExistence type="predicted"/>
<evidence type="ECO:0000259" key="2">
    <source>
        <dbReference type="PROSITE" id="PS50909"/>
    </source>
</evidence>
<gene>
    <name evidence="4" type="ORF">K489DRAFT_383414</name>
</gene>
<dbReference type="Pfam" id="PF03127">
    <property type="entry name" value="GAT"/>
    <property type="match status" value="1"/>
</dbReference>
<dbReference type="AlphaFoldDB" id="A0A6J3LYZ0"/>
<dbReference type="SUPFAM" id="SSF89009">
    <property type="entry name" value="GAT-like domain"/>
    <property type="match status" value="1"/>
</dbReference>
<dbReference type="InterPro" id="IPR038425">
    <property type="entry name" value="GAT_sf"/>
</dbReference>
<dbReference type="Gene3D" id="1.25.40.90">
    <property type="match status" value="1"/>
</dbReference>
<dbReference type="OrthoDB" id="5393057at2759"/>
<feature type="compositionally biased region" description="Basic and acidic residues" evidence="1">
    <location>
        <begin position="508"/>
        <end position="521"/>
    </location>
</feature>
<dbReference type="InterPro" id="IPR004152">
    <property type="entry name" value="GAT_dom"/>
</dbReference>
<dbReference type="Proteomes" id="UP000504637">
    <property type="component" value="Unplaced"/>
</dbReference>
<dbReference type="RefSeq" id="XP_033456888.1">
    <property type="nucleotide sequence ID" value="XM_033605597.1"/>
</dbReference>
<dbReference type="GeneID" id="54363397"/>
<dbReference type="Gene3D" id="1.20.58.160">
    <property type="match status" value="1"/>
</dbReference>
<dbReference type="PROSITE" id="PS50909">
    <property type="entry name" value="GAT"/>
    <property type="match status" value="1"/>
</dbReference>
<dbReference type="GO" id="GO:0043130">
    <property type="term" value="F:ubiquitin binding"/>
    <property type="evidence" value="ECO:0007669"/>
    <property type="project" value="InterPro"/>
</dbReference>
<dbReference type="InterPro" id="IPR008942">
    <property type="entry name" value="ENTH_VHS"/>
</dbReference>
<reference evidence="4" key="1">
    <citation type="submission" date="2020-01" db="EMBL/GenBank/DDBJ databases">
        <authorList>
            <consortium name="DOE Joint Genome Institute"/>
            <person name="Haridas S."/>
            <person name="Albert R."/>
            <person name="Binder M."/>
            <person name="Bloem J."/>
            <person name="Labutti K."/>
            <person name="Salamov A."/>
            <person name="Andreopoulos B."/>
            <person name="Baker S.E."/>
            <person name="Barry K."/>
            <person name="Bills G."/>
            <person name="Bluhm B.H."/>
            <person name="Cannon C."/>
            <person name="Castanera R."/>
            <person name="Culley D.E."/>
            <person name="Daum C."/>
            <person name="Ezra D."/>
            <person name="Gonzalez J.B."/>
            <person name="Henrissat B."/>
            <person name="Kuo A."/>
            <person name="Liang C."/>
            <person name="Lipzen A."/>
            <person name="Lutzoni F."/>
            <person name="Magnuson J."/>
            <person name="Mondo S."/>
            <person name="Nolan M."/>
            <person name="Ohm R."/>
            <person name="Pangilinan J."/>
            <person name="Park H.-J."/>
            <person name="Ramirez L."/>
            <person name="Alfaro M."/>
            <person name="Sun H."/>
            <person name="Tritt A."/>
            <person name="Yoshinaga Y."/>
            <person name="Zwiers L.-H."/>
            <person name="Turgeon B.G."/>
            <person name="Goodwin S.B."/>
            <person name="Spatafora J.W."/>
            <person name="Crous P.W."/>
            <person name="Grigoriev I.V."/>
        </authorList>
    </citation>
    <scope>NUCLEOTIDE SEQUENCE</scope>
    <source>
        <strain evidence="4">CBS 342.82</strain>
    </source>
</reference>
<dbReference type="CDD" id="cd21383">
    <property type="entry name" value="GAT_GGA_Tom1-like"/>
    <property type="match status" value="1"/>
</dbReference>
<reference evidence="4" key="2">
    <citation type="submission" date="2020-04" db="EMBL/GenBank/DDBJ databases">
        <authorList>
            <consortium name="NCBI Genome Project"/>
        </authorList>
    </citation>
    <scope>NUCLEOTIDE SEQUENCE</scope>
    <source>
        <strain evidence="4">CBS 342.82</strain>
    </source>
</reference>
<protein>
    <recommendedName>
        <fullName evidence="2">GAT domain-containing protein</fullName>
    </recommendedName>
</protein>
<dbReference type="GO" id="GO:0035091">
    <property type="term" value="F:phosphatidylinositol binding"/>
    <property type="evidence" value="ECO:0007669"/>
    <property type="project" value="InterPro"/>
</dbReference>
<name>A0A6J3LYZ0_9PEZI</name>
<evidence type="ECO:0000256" key="1">
    <source>
        <dbReference type="SAM" id="MobiDB-lite"/>
    </source>
</evidence>
<sequence>MKSMKGFKSLIRRTTETNEPEDDHADSPEGNAVRAIRLFCESGSNNAGGEEVLHLPVIVESVESSPVAAADAARQIRSFLSKDYNKKPHVQYNAIMLVRILSDHPGPIFTRNFDETFVTTVKKLLRNGNDPSTQQILRETLDSLEVSKREDEGCKALLQMWAKEKSTRYPPMPLPPMLQQSRYVNAQAGGQSHQRRPTLPPPAELASRIEEARNTAKILMQLVQSTPADELLSNDLVREFADRCQTASRSMQGYIDSVNPEPDHDTMQTLIETNEQLTLSNTRFQRALLAARRTRGSSPNPPANATQQETSRPTAATSTETSANVYSAFAPATNEPENSRDFAYTAPAGPPPGQRPARDYSVSPAEETLTNPFSDPTDAQNSGTTPFIEPANYGWEPQGSDDTTKRPSTPPQSNNTYVAYHPSPIASNPGPAYKPNSTAANATTGSSSSTSAFTSAFAAAPASDGRVSPVSPEFQRPAERIATATTSAFADPKRQSYTTKPAPAPVEIDEHSQVGRKDREPASTGPARDVLIHSA</sequence>